<dbReference type="GO" id="GO:0003677">
    <property type="term" value="F:DNA binding"/>
    <property type="evidence" value="ECO:0007669"/>
    <property type="project" value="UniProtKB-KW"/>
</dbReference>
<keyword evidence="6" id="KW-0804">Transcription</keyword>
<organism evidence="9">
    <name type="scientific">hydrothermal vent metagenome</name>
    <dbReference type="NCBI Taxonomy" id="652676"/>
    <lineage>
        <taxon>unclassified sequences</taxon>
        <taxon>metagenomes</taxon>
        <taxon>ecological metagenomes</taxon>
    </lineage>
</organism>
<dbReference type="GO" id="GO:0003700">
    <property type="term" value="F:DNA-binding transcription factor activity"/>
    <property type="evidence" value="ECO:0007669"/>
    <property type="project" value="InterPro"/>
</dbReference>
<sequence>MQNEYFCSCNEYLFIMKDRVKRHLAIRKIISGGSISSQEDLLHKLKSKGFSLTQATLSRDLKVLQVAKIPDREKSYIYVIPELTRGDADSEASMVNFLADGFKGIQFSGSLAVVKTIPGYASSIASVIDKANSWEILGTIAGDDTILIVLKEGVSKRDVINGLILIMPSLEEKIGQ</sequence>
<evidence type="ECO:0000256" key="3">
    <source>
        <dbReference type="ARBA" id="ARBA00022490"/>
    </source>
</evidence>
<evidence type="ECO:0000256" key="4">
    <source>
        <dbReference type="ARBA" id="ARBA00023015"/>
    </source>
</evidence>
<evidence type="ECO:0000259" key="7">
    <source>
        <dbReference type="Pfam" id="PF01316"/>
    </source>
</evidence>
<dbReference type="GO" id="GO:0051259">
    <property type="term" value="P:protein complex oligomerization"/>
    <property type="evidence" value="ECO:0007669"/>
    <property type="project" value="InterPro"/>
</dbReference>
<keyword evidence="5" id="KW-0238">DNA-binding</keyword>
<dbReference type="AlphaFoldDB" id="A0A3B0TT59"/>
<comment type="similarity">
    <text evidence="2">Belongs to the ArgR family.</text>
</comment>
<evidence type="ECO:0000256" key="5">
    <source>
        <dbReference type="ARBA" id="ARBA00023125"/>
    </source>
</evidence>
<accession>A0A3B0TT59</accession>
<feature type="domain" description="Arginine repressor C-terminal" evidence="8">
    <location>
        <begin position="99"/>
        <end position="161"/>
    </location>
</feature>
<dbReference type="InterPro" id="IPR036251">
    <property type="entry name" value="Arg_repress_C_sf"/>
</dbReference>
<dbReference type="Pfam" id="PF02863">
    <property type="entry name" value="Arg_repressor_C"/>
    <property type="match status" value="1"/>
</dbReference>
<proteinExistence type="inferred from homology"/>
<dbReference type="SUPFAM" id="SSF46785">
    <property type="entry name" value="Winged helix' DNA-binding domain"/>
    <property type="match status" value="1"/>
</dbReference>
<dbReference type="InterPro" id="IPR001669">
    <property type="entry name" value="Arg_repress"/>
</dbReference>
<gene>
    <name evidence="9" type="ORF">MNBD_BACTEROID01-679</name>
</gene>
<evidence type="ECO:0000256" key="1">
    <source>
        <dbReference type="ARBA" id="ARBA00004496"/>
    </source>
</evidence>
<name>A0A3B0TT59_9ZZZZ</name>
<dbReference type="GO" id="GO:0006525">
    <property type="term" value="P:arginine metabolic process"/>
    <property type="evidence" value="ECO:0007669"/>
    <property type="project" value="InterPro"/>
</dbReference>
<reference evidence="9" key="1">
    <citation type="submission" date="2018-06" db="EMBL/GenBank/DDBJ databases">
        <authorList>
            <person name="Zhirakovskaya E."/>
        </authorList>
    </citation>
    <scope>NUCLEOTIDE SEQUENCE</scope>
</reference>
<comment type="subcellular location">
    <subcellularLocation>
        <location evidence="1">Cytoplasm</location>
    </subcellularLocation>
</comment>
<dbReference type="InterPro" id="IPR036390">
    <property type="entry name" value="WH_DNA-bd_sf"/>
</dbReference>
<evidence type="ECO:0000256" key="2">
    <source>
        <dbReference type="ARBA" id="ARBA00008316"/>
    </source>
</evidence>
<evidence type="ECO:0000259" key="8">
    <source>
        <dbReference type="Pfam" id="PF02863"/>
    </source>
</evidence>
<dbReference type="PANTHER" id="PTHR34471">
    <property type="entry name" value="ARGININE REPRESSOR"/>
    <property type="match status" value="1"/>
</dbReference>
<evidence type="ECO:0000313" key="9">
    <source>
        <dbReference type="EMBL" id="VAW15419.1"/>
    </source>
</evidence>
<evidence type="ECO:0000256" key="6">
    <source>
        <dbReference type="ARBA" id="ARBA00023163"/>
    </source>
</evidence>
<dbReference type="SUPFAM" id="SSF55252">
    <property type="entry name" value="C-terminal domain of arginine repressor"/>
    <property type="match status" value="1"/>
</dbReference>
<keyword evidence="3" id="KW-0963">Cytoplasm</keyword>
<dbReference type="GO" id="GO:0034618">
    <property type="term" value="F:arginine binding"/>
    <property type="evidence" value="ECO:0007669"/>
    <property type="project" value="InterPro"/>
</dbReference>
<dbReference type="InterPro" id="IPR020900">
    <property type="entry name" value="Arg_repress_DNA-bd"/>
</dbReference>
<dbReference type="PRINTS" id="PR01467">
    <property type="entry name" value="ARGREPRESSOR"/>
</dbReference>
<feature type="domain" description="Arginine repressor DNA-binding" evidence="7">
    <location>
        <begin position="19"/>
        <end position="83"/>
    </location>
</feature>
<dbReference type="GO" id="GO:0005737">
    <property type="term" value="C:cytoplasm"/>
    <property type="evidence" value="ECO:0007669"/>
    <property type="project" value="UniProtKB-SubCell"/>
</dbReference>
<protein>
    <submittedName>
        <fullName evidence="9">Arginine pathway regulatory protein ArgR, repressor of arg regulon</fullName>
    </submittedName>
</protein>
<dbReference type="EMBL" id="UOEP01000047">
    <property type="protein sequence ID" value="VAW15419.1"/>
    <property type="molecule type" value="Genomic_DNA"/>
</dbReference>
<dbReference type="InterPro" id="IPR036388">
    <property type="entry name" value="WH-like_DNA-bd_sf"/>
</dbReference>
<dbReference type="PANTHER" id="PTHR34471:SF1">
    <property type="entry name" value="ARGININE REPRESSOR"/>
    <property type="match status" value="1"/>
</dbReference>
<keyword evidence="4" id="KW-0805">Transcription regulation</keyword>
<dbReference type="HAMAP" id="MF_00173">
    <property type="entry name" value="Arg_repressor"/>
    <property type="match status" value="1"/>
</dbReference>
<dbReference type="InterPro" id="IPR020899">
    <property type="entry name" value="Arg_repress_C"/>
</dbReference>
<dbReference type="Pfam" id="PF01316">
    <property type="entry name" value="Arg_repressor"/>
    <property type="match status" value="1"/>
</dbReference>
<dbReference type="Gene3D" id="1.10.10.10">
    <property type="entry name" value="Winged helix-like DNA-binding domain superfamily/Winged helix DNA-binding domain"/>
    <property type="match status" value="1"/>
</dbReference>
<dbReference type="Gene3D" id="3.30.1360.40">
    <property type="match status" value="1"/>
</dbReference>